<accession>A0A5P6NY56</accession>
<dbReference type="Proteomes" id="UP000325641">
    <property type="component" value="Chromosome"/>
</dbReference>
<name>A0A5P6NY56_9BRAD</name>
<dbReference type="Gene3D" id="3.30.2020.40">
    <property type="entry name" value="Uncharacterised protein PF10387, DUF2442"/>
    <property type="match status" value="1"/>
</dbReference>
<organism evidence="1 2">
    <name type="scientific">Bradyrhizobium betae</name>
    <dbReference type="NCBI Taxonomy" id="244734"/>
    <lineage>
        <taxon>Bacteria</taxon>
        <taxon>Pseudomonadati</taxon>
        <taxon>Pseudomonadota</taxon>
        <taxon>Alphaproteobacteria</taxon>
        <taxon>Hyphomicrobiales</taxon>
        <taxon>Nitrobacteraceae</taxon>
        <taxon>Bradyrhizobium</taxon>
    </lineage>
</organism>
<reference evidence="2" key="1">
    <citation type="submission" date="2019-10" db="EMBL/GenBank/DDBJ databases">
        <title>Complete Genome Sequence of Bradyrhizobium betae type strain PL7HG1T.</title>
        <authorList>
            <person name="Bromfield E.S.P."/>
            <person name="Cloutier S."/>
        </authorList>
    </citation>
    <scope>NUCLEOTIDE SEQUENCE [LARGE SCALE GENOMIC DNA]</scope>
    <source>
        <strain evidence="2">PL7HG1</strain>
    </source>
</reference>
<dbReference type="OrthoDB" id="8246694at2"/>
<evidence type="ECO:0000313" key="2">
    <source>
        <dbReference type="Proteomes" id="UP000325641"/>
    </source>
</evidence>
<dbReference type="AlphaFoldDB" id="A0A5P6NY56"/>
<protein>
    <submittedName>
        <fullName evidence="1">DUF2442 domain-containing protein</fullName>
    </submittedName>
</protein>
<dbReference type="Pfam" id="PF10387">
    <property type="entry name" value="DUF2442"/>
    <property type="match status" value="1"/>
</dbReference>
<evidence type="ECO:0000313" key="1">
    <source>
        <dbReference type="EMBL" id="QFI70970.1"/>
    </source>
</evidence>
<gene>
    <name evidence="1" type="ORF">F8237_00430</name>
</gene>
<dbReference type="InterPro" id="IPR018841">
    <property type="entry name" value="DUF2442"/>
</dbReference>
<dbReference type="RefSeq" id="WP_151641890.1">
    <property type="nucleotide sequence ID" value="NZ_CP044543.1"/>
</dbReference>
<dbReference type="KEGG" id="bbet:F8237_00430"/>
<dbReference type="EMBL" id="CP044543">
    <property type="protein sequence ID" value="QFI70970.1"/>
    <property type="molecule type" value="Genomic_DNA"/>
</dbReference>
<proteinExistence type="predicted"/>
<sequence>MTLAPTNVTFDEATMRVELADGRTIAVPLVAFPRLMQATPAQREQIEFGRHGLHWEALNEDISIAGLLAAFGEDKRALQIDDLVLGTTNAPYRRSIAAIELANAVTGADVSDWRVHVATFFTEVRPELVVAFARAHGISLPELTRAYHTMRGATGEANPALEKLIEQLAPTA</sequence>